<proteinExistence type="predicted"/>
<reference evidence="1 2" key="1">
    <citation type="journal article" date="2015" name="Antonie Van Leeuwenhoek">
        <title>Thioclava indica sp. nov., isolated from surface seawater of the Indian Ocean.</title>
        <authorList>
            <person name="Liu Y."/>
            <person name="Lai Q."/>
            <person name="Du J."/>
            <person name="Xu H."/>
            <person name="Jiang L."/>
            <person name="Shao Z."/>
        </authorList>
    </citation>
    <scope>NUCLEOTIDE SEQUENCE [LARGE SCALE GENOMIC DNA]</scope>
    <source>
        <strain evidence="1 2">DT23-4</strain>
    </source>
</reference>
<comment type="caution">
    <text evidence="1">The sequence shown here is derived from an EMBL/GenBank/DDBJ whole genome shotgun (WGS) entry which is preliminary data.</text>
</comment>
<name>A0A074JWG4_9RHOB</name>
<evidence type="ECO:0000313" key="1">
    <source>
        <dbReference type="EMBL" id="KEO59943.1"/>
    </source>
</evidence>
<dbReference type="Proteomes" id="UP000027471">
    <property type="component" value="Unassembled WGS sequence"/>
</dbReference>
<gene>
    <name evidence="1" type="ORF">DT23_15055</name>
</gene>
<keyword evidence="2" id="KW-1185">Reference proteome</keyword>
<sequence length="91" mass="10884">MWKNWGYKGLSTRRNSCHDSVRIFNNSQPIRSSKIVEAFTANELLWLCFRSQFPIIRKLFDYPGCLFSDMRRHVLVNHINWRKNSNSIKAH</sequence>
<dbReference type="AlphaFoldDB" id="A0A074JWG4"/>
<organism evidence="1 2">
    <name type="scientific">Thioclava indica</name>
    <dbReference type="NCBI Taxonomy" id="1353528"/>
    <lineage>
        <taxon>Bacteria</taxon>
        <taxon>Pseudomonadati</taxon>
        <taxon>Pseudomonadota</taxon>
        <taxon>Alphaproteobacteria</taxon>
        <taxon>Rhodobacterales</taxon>
        <taxon>Paracoccaceae</taxon>
        <taxon>Thioclava</taxon>
    </lineage>
</organism>
<evidence type="ECO:0000313" key="2">
    <source>
        <dbReference type="Proteomes" id="UP000027471"/>
    </source>
</evidence>
<dbReference type="EMBL" id="AUNB01000026">
    <property type="protein sequence ID" value="KEO59943.1"/>
    <property type="molecule type" value="Genomic_DNA"/>
</dbReference>
<accession>A0A074JWG4</accession>
<protein>
    <submittedName>
        <fullName evidence="1">Uncharacterized protein</fullName>
    </submittedName>
</protein>